<dbReference type="InterPro" id="IPR011009">
    <property type="entry name" value="Kinase-like_dom_sf"/>
</dbReference>
<dbReference type="PANTHER" id="PTHR22988">
    <property type="entry name" value="MYOTONIC DYSTROPHY S/T KINASE-RELATED"/>
    <property type="match status" value="1"/>
</dbReference>
<reference evidence="14" key="1">
    <citation type="journal article" date="2019" name="Curr. Biol.">
        <title>Genome Sequence of Striga asiatica Provides Insight into the Evolution of Plant Parasitism.</title>
        <authorList>
            <person name="Yoshida S."/>
            <person name="Kim S."/>
            <person name="Wafula E.K."/>
            <person name="Tanskanen J."/>
            <person name="Kim Y.M."/>
            <person name="Honaas L."/>
            <person name="Yang Z."/>
            <person name="Spallek T."/>
            <person name="Conn C.E."/>
            <person name="Ichihashi Y."/>
            <person name="Cheong K."/>
            <person name="Cui S."/>
            <person name="Der J.P."/>
            <person name="Gundlach H."/>
            <person name="Jiao Y."/>
            <person name="Hori C."/>
            <person name="Ishida J.K."/>
            <person name="Kasahara H."/>
            <person name="Kiba T."/>
            <person name="Kim M.S."/>
            <person name="Koo N."/>
            <person name="Laohavisit A."/>
            <person name="Lee Y.H."/>
            <person name="Lumba S."/>
            <person name="McCourt P."/>
            <person name="Mortimer J.C."/>
            <person name="Mutuku J.M."/>
            <person name="Nomura T."/>
            <person name="Sasaki-Sekimoto Y."/>
            <person name="Seto Y."/>
            <person name="Wang Y."/>
            <person name="Wakatake T."/>
            <person name="Sakakibara H."/>
            <person name="Demura T."/>
            <person name="Yamaguchi S."/>
            <person name="Yoneyama K."/>
            <person name="Manabe R.I."/>
            <person name="Nelson D.C."/>
            <person name="Schulman A.H."/>
            <person name="Timko M.P."/>
            <person name="dePamphilis C.W."/>
            <person name="Choi D."/>
            <person name="Shirasu K."/>
        </authorList>
    </citation>
    <scope>NUCLEOTIDE SEQUENCE [LARGE SCALE GENOMIC DNA]</scope>
    <source>
        <strain evidence="14">cv. UVA1</strain>
    </source>
</reference>
<evidence type="ECO:0000256" key="4">
    <source>
        <dbReference type="ARBA" id="ARBA00022679"/>
    </source>
</evidence>
<dbReference type="Gene3D" id="3.30.200.20">
    <property type="entry name" value="Phosphorylase Kinase, domain 1"/>
    <property type="match status" value="2"/>
</dbReference>
<gene>
    <name evidence="13" type="ORF">STAS_29038</name>
</gene>
<dbReference type="Proteomes" id="UP000325081">
    <property type="component" value="Unassembled WGS sequence"/>
</dbReference>
<name>A0A5A7R4I4_STRAF</name>
<dbReference type="Pfam" id="PF00069">
    <property type="entry name" value="Pkinase"/>
    <property type="match status" value="2"/>
</dbReference>
<dbReference type="CDD" id="cd05599">
    <property type="entry name" value="STKc_NDR_like"/>
    <property type="match status" value="1"/>
</dbReference>
<keyword evidence="4" id="KW-0808">Transferase</keyword>
<evidence type="ECO:0000256" key="5">
    <source>
        <dbReference type="ARBA" id="ARBA00022741"/>
    </source>
</evidence>
<dbReference type="EMBL" id="BKCP01009848">
    <property type="protein sequence ID" value="GER51637.1"/>
    <property type="molecule type" value="Genomic_DNA"/>
</dbReference>
<keyword evidence="14" id="KW-1185">Reference proteome</keyword>
<evidence type="ECO:0000256" key="7">
    <source>
        <dbReference type="ARBA" id="ARBA00022840"/>
    </source>
</evidence>
<comment type="caution">
    <text evidence="13">The sequence shown here is derived from an EMBL/GenBank/DDBJ whole genome shotgun (WGS) entry which is preliminary data.</text>
</comment>
<dbReference type="InterPro" id="IPR008271">
    <property type="entry name" value="Ser/Thr_kinase_AS"/>
</dbReference>
<dbReference type="InterPro" id="IPR050839">
    <property type="entry name" value="Rho-assoc_Ser/Thr_Kinase"/>
</dbReference>
<proteinExistence type="predicted"/>
<evidence type="ECO:0000313" key="14">
    <source>
        <dbReference type="Proteomes" id="UP000325081"/>
    </source>
</evidence>
<dbReference type="PROSITE" id="PS50011">
    <property type="entry name" value="PROTEIN_KINASE_DOM"/>
    <property type="match status" value="1"/>
</dbReference>
<dbReference type="SMART" id="SM00220">
    <property type="entry name" value="S_TKc"/>
    <property type="match status" value="1"/>
</dbReference>
<feature type="domain" description="AGC-kinase C-terminal" evidence="12">
    <location>
        <begin position="401"/>
        <end position="458"/>
    </location>
</feature>
<dbReference type="Gene3D" id="1.10.510.10">
    <property type="entry name" value="Transferase(Phosphotransferase) domain 1"/>
    <property type="match status" value="2"/>
</dbReference>
<comment type="catalytic activity">
    <reaction evidence="9">
        <text>L-seryl-[protein] + ATP = O-phospho-L-seryl-[protein] + ADP + H(+)</text>
        <dbReference type="Rhea" id="RHEA:17989"/>
        <dbReference type="Rhea" id="RHEA-COMP:9863"/>
        <dbReference type="Rhea" id="RHEA-COMP:11604"/>
        <dbReference type="ChEBI" id="CHEBI:15378"/>
        <dbReference type="ChEBI" id="CHEBI:29999"/>
        <dbReference type="ChEBI" id="CHEBI:30616"/>
        <dbReference type="ChEBI" id="CHEBI:83421"/>
        <dbReference type="ChEBI" id="CHEBI:456216"/>
        <dbReference type="EC" id="2.7.11.1"/>
    </reaction>
</comment>
<dbReference type="SUPFAM" id="SSF56112">
    <property type="entry name" value="Protein kinase-like (PK-like)"/>
    <property type="match status" value="1"/>
</dbReference>
<keyword evidence="3" id="KW-0597">Phosphoprotein</keyword>
<evidence type="ECO:0000256" key="3">
    <source>
        <dbReference type="ARBA" id="ARBA00022553"/>
    </source>
</evidence>
<sequence length="521" mass="60105">MEGAENHSNGEEEIQGSSLTMEKVAAAKQYIENHYKNQMKSIQERKERRWVLERKLASSDVPKEEQINLLKDLERKETEFMRLKRNKICVDDFDLLTIIGRGAFGEVRLCREKKTGNIYAMKKLKKSEMLSRGQVEHVRAERNLLAEVASHFIVKLYYSFQDAEYLYLIMEYLPGGDMMTLLMREDTLSESMAKFYIAQSVLAIESIHEHNYIHRDIKPDNLLLDKDGHMKLSDFGLCKPLDCRTLSTVNENEAMDDENIREPMDIDGRFPDAANGSNWRSPREQLQHWQMNRRKLAFSTVGTPDYIAPEVLLKKGYGVECDWWSLGAIMYEMLVGYPPFYSDDPMTTCRKIVHWRNHLKFPEDAKLSLEAKDLICRLLCDVEHRLGTGGAFQIKAHPWFAGIEWDKLYEMEAAFKPEVNGELDTQNFMKFDEIYLNPKDLSFVGYTYKNFDALKALHHTRSTSPSRPSINSIFGESVGAHKGRATSNGTDVQMTTSFDDLRVKIVQDDGTWLPSVSGRLM</sequence>
<evidence type="ECO:0000259" key="12">
    <source>
        <dbReference type="PROSITE" id="PS51285"/>
    </source>
</evidence>
<dbReference type="InterPro" id="IPR017441">
    <property type="entry name" value="Protein_kinase_ATP_BS"/>
</dbReference>
<dbReference type="EC" id="2.7.11.1" evidence="1"/>
<dbReference type="InterPro" id="IPR000961">
    <property type="entry name" value="AGC-kinase_C"/>
</dbReference>
<protein>
    <recommendedName>
        <fullName evidence="1">non-specific serine/threonine protein kinase</fullName>
        <ecNumber evidence="1">2.7.11.1</ecNumber>
    </recommendedName>
</protein>
<keyword evidence="5 10" id="KW-0547">Nucleotide-binding</keyword>
<dbReference type="OrthoDB" id="3638488at2759"/>
<accession>A0A5A7R4I4</accession>
<organism evidence="13 14">
    <name type="scientific">Striga asiatica</name>
    <name type="common">Asiatic witchweed</name>
    <name type="synonym">Buchnera asiatica</name>
    <dbReference type="NCBI Taxonomy" id="4170"/>
    <lineage>
        <taxon>Eukaryota</taxon>
        <taxon>Viridiplantae</taxon>
        <taxon>Streptophyta</taxon>
        <taxon>Embryophyta</taxon>
        <taxon>Tracheophyta</taxon>
        <taxon>Spermatophyta</taxon>
        <taxon>Magnoliopsida</taxon>
        <taxon>eudicotyledons</taxon>
        <taxon>Gunneridae</taxon>
        <taxon>Pentapetalae</taxon>
        <taxon>asterids</taxon>
        <taxon>lamiids</taxon>
        <taxon>Lamiales</taxon>
        <taxon>Orobanchaceae</taxon>
        <taxon>Buchnereae</taxon>
        <taxon>Striga</taxon>
    </lineage>
</organism>
<evidence type="ECO:0000256" key="6">
    <source>
        <dbReference type="ARBA" id="ARBA00022777"/>
    </source>
</evidence>
<evidence type="ECO:0000313" key="13">
    <source>
        <dbReference type="EMBL" id="GER51637.1"/>
    </source>
</evidence>
<dbReference type="AlphaFoldDB" id="A0A5A7R4I4"/>
<dbReference type="InterPro" id="IPR059233">
    <property type="entry name" value="MobB_NdrA/B/Cbk1"/>
</dbReference>
<dbReference type="PROSITE" id="PS51285">
    <property type="entry name" value="AGC_KINASE_CTER"/>
    <property type="match status" value="1"/>
</dbReference>
<feature type="domain" description="Protein kinase" evidence="11">
    <location>
        <begin position="93"/>
        <end position="400"/>
    </location>
</feature>
<evidence type="ECO:0000259" key="11">
    <source>
        <dbReference type="PROSITE" id="PS50011"/>
    </source>
</evidence>
<dbReference type="FunFam" id="1.10.510.10:FF:000042">
    <property type="entry name" value="Non-specific serine/threonine protein kinase"/>
    <property type="match status" value="1"/>
</dbReference>
<dbReference type="FunFam" id="3.30.200.20:FF:000290">
    <property type="entry name" value="Non-specific serine/threonine protein kinase"/>
    <property type="match status" value="1"/>
</dbReference>
<dbReference type="PROSITE" id="PS00108">
    <property type="entry name" value="PROTEIN_KINASE_ST"/>
    <property type="match status" value="1"/>
</dbReference>
<dbReference type="GO" id="GO:0004674">
    <property type="term" value="F:protein serine/threonine kinase activity"/>
    <property type="evidence" value="ECO:0007669"/>
    <property type="project" value="UniProtKB-KW"/>
</dbReference>
<comment type="catalytic activity">
    <reaction evidence="8">
        <text>L-threonyl-[protein] + ATP = O-phospho-L-threonyl-[protein] + ADP + H(+)</text>
        <dbReference type="Rhea" id="RHEA:46608"/>
        <dbReference type="Rhea" id="RHEA-COMP:11060"/>
        <dbReference type="Rhea" id="RHEA-COMP:11605"/>
        <dbReference type="ChEBI" id="CHEBI:15378"/>
        <dbReference type="ChEBI" id="CHEBI:30013"/>
        <dbReference type="ChEBI" id="CHEBI:30616"/>
        <dbReference type="ChEBI" id="CHEBI:61977"/>
        <dbReference type="ChEBI" id="CHEBI:456216"/>
        <dbReference type="EC" id="2.7.11.1"/>
    </reaction>
</comment>
<dbReference type="SMART" id="SM00133">
    <property type="entry name" value="S_TK_X"/>
    <property type="match status" value="1"/>
</dbReference>
<evidence type="ECO:0000256" key="8">
    <source>
        <dbReference type="ARBA" id="ARBA00047899"/>
    </source>
</evidence>
<keyword evidence="6 13" id="KW-0418">Kinase</keyword>
<dbReference type="FunFam" id="1.10.510.10:FF:000106">
    <property type="entry name" value="Non-specific serine/threonine protein kinase"/>
    <property type="match status" value="1"/>
</dbReference>
<evidence type="ECO:0000256" key="9">
    <source>
        <dbReference type="ARBA" id="ARBA00048679"/>
    </source>
</evidence>
<dbReference type="PROSITE" id="PS00107">
    <property type="entry name" value="PROTEIN_KINASE_ATP"/>
    <property type="match status" value="1"/>
</dbReference>
<dbReference type="CDD" id="cd21742">
    <property type="entry name" value="MobB_NDR_LATS-like"/>
    <property type="match status" value="1"/>
</dbReference>
<evidence type="ECO:0000256" key="2">
    <source>
        <dbReference type="ARBA" id="ARBA00022527"/>
    </source>
</evidence>
<keyword evidence="7 10" id="KW-0067">ATP-binding</keyword>
<evidence type="ECO:0000256" key="1">
    <source>
        <dbReference type="ARBA" id="ARBA00012513"/>
    </source>
</evidence>
<dbReference type="InterPro" id="IPR000719">
    <property type="entry name" value="Prot_kinase_dom"/>
</dbReference>
<dbReference type="FunFam" id="3.30.200.20:FF:000063">
    <property type="entry name" value="Non-specific serine/threonine protein kinase"/>
    <property type="match status" value="1"/>
</dbReference>
<feature type="binding site" evidence="10">
    <location>
        <position position="122"/>
    </location>
    <ligand>
        <name>ATP</name>
        <dbReference type="ChEBI" id="CHEBI:30616"/>
    </ligand>
</feature>
<evidence type="ECO:0000256" key="10">
    <source>
        <dbReference type="PROSITE-ProRule" id="PRU10141"/>
    </source>
</evidence>
<dbReference type="PANTHER" id="PTHR22988:SF76">
    <property type="entry name" value="CHROMOSOME UNDETERMINED SCAFFOLD_135, WHOLE GENOME SHOTGUN SEQUENCE"/>
    <property type="match status" value="1"/>
</dbReference>
<keyword evidence="2" id="KW-0723">Serine/threonine-protein kinase</keyword>
<dbReference type="GO" id="GO:0005524">
    <property type="term" value="F:ATP binding"/>
    <property type="evidence" value="ECO:0007669"/>
    <property type="project" value="UniProtKB-UniRule"/>
</dbReference>